<gene>
    <name evidence="1" type="ORF">Acr_08g0010650</name>
</gene>
<accession>A0A7J0F375</accession>
<sequence>MSILSLGFCFVPKGDNDVSESSPSFVENKGSDEAKEFSNLGIGEDDAVKVDSGGNVDSGVNSVIEPDGQLDNLVAEGNVSVTPEIGVNVKEVDWSSFKSGSHLRSGSGTGSYSDFFNELGGTGSSEDLCPKGVGDYGVASSNMVSVPEDIPAGLSLFTSLQHEGGQYHGSQMEQPIHGHNLDSSQYWENLYPGWKYDPRTGEWHQLEVYDATVSTQGNSDTRIGSADDSVVMQQRSHAYCYQQTAYSVSGSVVICNWNQGLEQNAEYTAHMMLDPWYSGWYNDTIAQGDS</sequence>
<organism evidence="1 2">
    <name type="scientific">Actinidia rufa</name>
    <dbReference type="NCBI Taxonomy" id="165716"/>
    <lineage>
        <taxon>Eukaryota</taxon>
        <taxon>Viridiplantae</taxon>
        <taxon>Streptophyta</taxon>
        <taxon>Embryophyta</taxon>
        <taxon>Tracheophyta</taxon>
        <taxon>Spermatophyta</taxon>
        <taxon>Magnoliopsida</taxon>
        <taxon>eudicotyledons</taxon>
        <taxon>Gunneridae</taxon>
        <taxon>Pentapetalae</taxon>
        <taxon>asterids</taxon>
        <taxon>Ericales</taxon>
        <taxon>Actinidiaceae</taxon>
        <taxon>Actinidia</taxon>
    </lineage>
</organism>
<dbReference type="GO" id="GO:0070971">
    <property type="term" value="C:endoplasmic reticulum exit site"/>
    <property type="evidence" value="ECO:0007669"/>
    <property type="project" value="TreeGrafter"/>
</dbReference>
<keyword evidence="2" id="KW-1185">Reference proteome</keyword>
<proteinExistence type="predicted"/>
<protein>
    <submittedName>
        <fullName evidence="1">Uncharacterized protein</fullName>
    </submittedName>
</protein>
<dbReference type="OrthoDB" id="8918678at2759"/>
<dbReference type="PANTHER" id="PTHR13402:SF6">
    <property type="entry name" value="SECRETORY 16, ISOFORM I"/>
    <property type="match status" value="1"/>
</dbReference>
<evidence type="ECO:0000313" key="2">
    <source>
        <dbReference type="Proteomes" id="UP000585474"/>
    </source>
</evidence>
<dbReference type="GO" id="GO:0070973">
    <property type="term" value="P:protein localization to endoplasmic reticulum exit site"/>
    <property type="evidence" value="ECO:0007669"/>
    <property type="project" value="TreeGrafter"/>
</dbReference>
<dbReference type="GO" id="GO:0007030">
    <property type="term" value="P:Golgi organization"/>
    <property type="evidence" value="ECO:0007669"/>
    <property type="project" value="TreeGrafter"/>
</dbReference>
<comment type="caution">
    <text evidence="1">The sequence shown here is derived from an EMBL/GenBank/DDBJ whole genome shotgun (WGS) entry which is preliminary data.</text>
</comment>
<dbReference type="Proteomes" id="UP000585474">
    <property type="component" value="Unassembled WGS sequence"/>
</dbReference>
<dbReference type="PANTHER" id="PTHR13402">
    <property type="entry name" value="RGPR-RELATED"/>
    <property type="match status" value="1"/>
</dbReference>
<evidence type="ECO:0000313" key="1">
    <source>
        <dbReference type="EMBL" id="GFY92669.1"/>
    </source>
</evidence>
<name>A0A7J0F375_9ERIC</name>
<dbReference type="EMBL" id="BJWL01000008">
    <property type="protein sequence ID" value="GFY92669.1"/>
    <property type="molecule type" value="Genomic_DNA"/>
</dbReference>
<reference evidence="1 2" key="1">
    <citation type="submission" date="2019-07" db="EMBL/GenBank/DDBJ databases">
        <title>De Novo Assembly of kiwifruit Actinidia rufa.</title>
        <authorList>
            <person name="Sugita-Konishi S."/>
            <person name="Sato K."/>
            <person name="Mori E."/>
            <person name="Abe Y."/>
            <person name="Kisaki G."/>
            <person name="Hamano K."/>
            <person name="Suezawa K."/>
            <person name="Otani M."/>
            <person name="Fukuda T."/>
            <person name="Manabe T."/>
            <person name="Gomi K."/>
            <person name="Tabuchi M."/>
            <person name="Akimitsu K."/>
            <person name="Kataoka I."/>
        </authorList>
    </citation>
    <scope>NUCLEOTIDE SEQUENCE [LARGE SCALE GENOMIC DNA]</scope>
    <source>
        <strain evidence="2">cv. Fuchu</strain>
    </source>
</reference>
<dbReference type="GO" id="GO:0012507">
    <property type="term" value="C:ER to Golgi transport vesicle membrane"/>
    <property type="evidence" value="ECO:0007669"/>
    <property type="project" value="TreeGrafter"/>
</dbReference>
<dbReference type="AlphaFoldDB" id="A0A7J0F375"/>